<evidence type="ECO:0000313" key="1">
    <source>
        <dbReference type="EMBL" id="KAJ5475673.1"/>
    </source>
</evidence>
<sequence length="579" mass="66488">MTRNPDGPSHFQFVQGPSLDRKARSALIRRRISEKRDTYREEEELKRQRLIAHRQSQIWYSTAPVCVCRHARSGDEIPSPSLPQNLLRTRSPARPRSSYNVCGNCGRIQPFYDSRDRSILAALKVPYPTHMPDPFLTALSTLGPDVKELLQFSQVLTIYILIPAVVHILPHFRGSDYTARCYQSWVVDHLDDQLVLYSVFWSTSCHRETLRVSSGSDSDADSRVQLYYKGCLLRLVREHVADFHQEKWRDGIIMAILFMAINETERGNLSRDPNPFVPPFIHLQSLSFYGSRDYHQLHWNVVFDIITKLGGIDRIQLFALGWLASLADLMHAAHTLSKPKFPMIDPDGNVSFSAPTVRPFPIPVNVPERQGFKELLLVHPPMKESIVDVFQRLSLYSTLIQWASTRQPNIDELDRLGDFRYVVHRTLLSLPNEHDPLEMIFDQGETIEDDCSGAHGLYLTYRLAAHLYALHVTYPLPRSALTRSMILPRLIKKLDHTIQTAQPKSTPLLLWCAAIAGIAAEGSDDEPRFTDHVRTLCHKLYVEAFETFHDILRPFAWVEVACLPGCRRLWDRLDIDVER</sequence>
<organism evidence="1 2">
    <name type="scientific">Penicillium diatomitis</name>
    <dbReference type="NCBI Taxonomy" id="2819901"/>
    <lineage>
        <taxon>Eukaryota</taxon>
        <taxon>Fungi</taxon>
        <taxon>Dikarya</taxon>
        <taxon>Ascomycota</taxon>
        <taxon>Pezizomycotina</taxon>
        <taxon>Eurotiomycetes</taxon>
        <taxon>Eurotiomycetidae</taxon>
        <taxon>Eurotiales</taxon>
        <taxon>Aspergillaceae</taxon>
        <taxon>Penicillium</taxon>
    </lineage>
</organism>
<dbReference type="PANTHER" id="PTHR37540">
    <property type="entry name" value="TRANSCRIPTION FACTOR (ACR-2), PUTATIVE-RELATED-RELATED"/>
    <property type="match status" value="1"/>
</dbReference>
<dbReference type="AlphaFoldDB" id="A0A9W9WUR8"/>
<evidence type="ECO:0000313" key="2">
    <source>
        <dbReference type="Proteomes" id="UP001148312"/>
    </source>
</evidence>
<dbReference type="RefSeq" id="XP_056787426.1">
    <property type="nucleotide sequence ID" value="XM_056937561.1"/>
</dbReference>
<dbReference type="EMBL" id="JAPWDQ010000011">
    <property type="protein sequence ID" value="KAJ5475673.1"/>
    <property type="molecule type" value="Genomic_DNA"/>
</dbReference>
<dbReference type="PANTHER" id="PTHR37540:SF5">
    <property type="entry name" value="TRANSCRIPTION FACTOR DOMAIN-CONTAINING PROTEIN"/>
    <property type="match status" value="1"/>
</dbReference>
<proteinExistence type="predicted"/>
<dbReference type="Proteomes" id="UP001148312">
    <property type="component" value="Unassembled WGS sequence"/>
</dbReference>
<keyword evidence="2" id="KW-1185">Reference proteome</keyword>
<gene>
    <name evidence="1" type="ORF">N7539_007960</name>
</gene>
<protein>
    <submittedName>
        <fullName evidence="1">Uncharacterized protein</fullName>
    </submittedName>
</protein>
<dbReference type="Pfam" id="PF11951">
    <property type="entry name" value="Fungal_trans_2"/>
    <property type="match status" value="1"/>
</dbReference>
<dbReference type="InterPro" id="IPR021858">
    <property type="entry name" value="Fun_TF"/>
</dbReference>
<dbReference type="GeneID" id="81627810"/>
<name>A0A9W9WUR8_9EURO</name>
<reference evidence="1" key="2">
    <citation type="journal article" date="2023" name="IMA Fungus">
        <title>Comparative genomic study of the Penicillium genus elucidates a diverse pangenome and 15 lateral gene transfer events.</title>
        <authorList>
            <person name="Petersen C."/>
            <person name="Sorensen T."/>
            <person name="Nielsen M.R."/>
            <person name="Sondergaard T.E."/>
            <person name="Sorensen J.L."/>
            <person name="Fitzpatrick D.A."/>
            <person name="Frisvad J.C."/>
            <person name="Nielsen K.L."/>
        </authorList>
    </citation>
    <scope>NUCLEOTIDE SEQUENCE</scope>
    <source>
        <strain evidence="1">IBT 30728</strain>
    </source>
</reference>
<reference evidence="1" key="1">
    <citation type="submission" date="2022-12" db="EMBL/GenBank/DDBJ databases">
        <authorList>
            <person name="Petersen C."/>
        </authorList>
    </citation>
    <scope>NUCLEOTIDE SEQUENCE</scope>
    <source>
        <strain evidence="1">IBT 30728</strain>
    </source>
</reference>
<comment type="caution">
    <text evidence="1">The sequence shown here is derived from an EMBL/GenBank/DDBJ whole genome shotgun (WGS) entry which is preliminary data.</text>
</comment>
<accession>A0A9W9WUR8</accession>